<dbReference type="EMBL" id="BIFT01000001">
    <property type="protein sequence ID" value="GCE28119.1"/>
    <property type="molecule type" value="Genomic_DNA"/>
</dbReference>
<gene>
    <name evidence="1" type="ORF">KDA_36030</name>
</gene>
<reference evidence="2" key="1">
    <citation type="submission" date="2018-12" db="EMBL/GenBank/DDBJ databases">
        <title>Tengunoibacter tsumagoiensis gen. nov., sp. nov., Dictyobacter kobayashii sp. nov., D. alpinus sp. nov., and D. joshuensis sp. nov. and description of Dictyobacteraceae fam. nov. within the order Ktedonobacterales isolated from Tengu-no-mugimeshi.</title>
        <authorList>
            <person name="Wang C.M."/>
            <person name="Zheng Y."/>
            <person name="Sakai Y."/>
            <person name="Toyoda A."/>
            <person name="Minakuchi Y."/>
            <person name="Abe K."/>
            <person name="Yokota A."/>
            <person name="Yabe S."/>
        </authorList>
    </citation>
    <scope>NUCLEOTIDE SEQUENCE [LARGE SCALE GENOMIC DNA]</scope>
    <source>
        <strain evidence="2">Uno16</strain>
    </source>
</reference>
<organism evidence="1 2">
    <name type="scientific">Dictyobacter alpinus</name>
    <dbReference type="NCBI Taxonomy" id="2014873"/>
    <lineage>
        <taxon>Bacteria</taxon>
        <taxon>Bacillati</taxon>
        <taxon>Chloroflexota</taxon>
        <taxon>Ktedonobacteria</taxon>
        <taxon>Ktedonobacterales</taxon>
        <taxon>Dictyobacteraceae</taxon>
        <taxon>Dictyobacter</taxon>
    </lineage>
</organism>
<dbReference type="Proteomes" id="UP000287171">
    <property type="component" value="Unassembled WGS sequence"/>
</dbReference>
<name>A0A402B9Z8_9CHLR</name>
<evidence type="ECO:0000313" key="1">
    <source>
        <dbReference type="EMBL" id="GCE28119.1"/>
    </source>
</evidence>
<proteinExistence type="predicted"/>
<keyword evidence="2" id="KW-1185">Reference proteome</keyword>
<sequence>MTKKGLFQCRKQRNALLTERGEVAANMAKAPHPFLRAEATRNLLLDG</sequence>
<accession>A0A402B9Z8</accession>
<dbReference type="AlphaFoldDB" id="A0A402B9Z8"/>
<protein>
    <submittedName>
        <fullName evidence="1">Uncharacterized protein</fullName>
    </submittedName>
</protein>
<comment type="caution">
    <text evidence="1">The sequence shown here is derived from an EMBL/GenBank/DDBJ whole genome shotgun (WGS) entry which is preliminary data.</text>
</comment>
<evidence type="ECO:0000313" key="2">
    <source>
        <dbReference type="Proteomes" id="UP000287171"/>
    </source>
</evidence>